<evidence type="ECO:0000256" key="17">
    <source>
        <dbReference type="PROSITE-ProRule" id="PRU00433"/>
    </source>
</evidence>
<dbReference type="InterPro" id="IPR034236">
    <property type="entry name" value="CuRO_CcO_Caa3_II"/>
</dbReference>
<dbReference type="SUPFAM" id="SSF46626">
    <property type="entry name" value="Cytochrome c"/>
    <property type="match status" value="1"/>
</dbReference>
<keyword evidence="12 17" id="KW-0408">Iron</keyword>
<dbReference type="Gene3D" id="1.10.287.90">
    <property type="match status" value="1"/>
</dbReference>
<keyword evidence="10" id="KW-0249">Electron transport</keyword>
<dbReference type="PROSITE" id="PS00078">
    <property type="entry name" value="COX2"/>
    <property type="match status" value="1"/>
</dbReference>
<comment type="similarity">
    <text evidence="2">Belongs to the cytochrome c oxidase subunit 2 family.</text>
</comment>
<evidence type="ECO:0000256" key="16">
    <source>
        <dbReference type="ARBA" id="ARBA00031399"/>
    </source>
</evidence>
<evidence type="ECO:0000256" key="9">
    <source>
        <dbReference type="ARBA" id="ARBA00022967"/>
    </source>
</evidence>
<dbReference type="PANTHER" id="PTHR22888:SF9">
    <property type="entry name" value="CYTOCHROME C OXIDASE SUBUNIT 2"/>
    <property type="match status" value="1"/>
</dbReference>
<dbReference type="PROSITE" id="PS51257">
    <property type="entry name" value="PROKAR_LIPOPROTEIN"/>
    <property type="match status" value="1"/>
</dbReference>
<feature type="transmembrane region" description="Helical" evidence="18">
    <location>
        <begin position="103"/>
        <end position="128"/>
    </location>
</feature>
<proteinExistence type="inferred from homology"/>
<gene>
    <name evidence="21" type="primary">coxB</name>
    <name evidence="21" type="ORF">K0B96_05030</name>
</gene>
<accession>A0A8F9TYB0</accession>
<evidence type="ECO:0000256" key="12">
    <source>
        <dbReference type="ARBA" id="ARBA00023004"/>
    </source>
</evidence>
<feature type="transmembrane region" description="Helical" evidence="18">
    <location>
        <begin position="12"/>
        <end position="33"/>
    </location>
</feature>
<dbReference type="GO" id="GO:0005507">
    <property type="term" value="F:copper ion binding"/>
    <property type="evidence" value="ECO:0007669"/>
    <property type="project" value="InterPro"/>
</dbReference>
<dbReference type="InterPro" id="IPR002429">
    <property type="entry name" value="CcO_II-like_C"/>
</dbReference>
<dbReference type="Gene3D" id="2.60.40.420">
    <property type="entry name" value="Cupredoxins - blue copper proteins"/>
    <property type="match status" value="1"/>
</dbReference>
<dbReference type="PROSITE" id="PS50857">
    <property type="entry name" value="COX2_CUA"/>
    <property type="match status" value="1"/>
</dbReference>
<dbReference type="RefSeq" id="WP_220164508.1">
    <property type="nucleotide sequence ID" value="NZ_CP080507.1"/>
</dbReference>
<dbReference type="CDD" id="cd04213">
    <property type="entry name" value="CuRO_CcO_Caa3_II"/>
    <property type="match status" value="1"/>
</dbReference>
<dbReference type="EC" id="7.1.1.9" evidence="3"/>
<dbReference type="GO" id="GO:0020037">
    <property type="term" value="F:heme binding"/>
    <property type="evidence" value="ECO:0007669"/>
    <property type="project" value="InterPro"/>
</dbReference>
<evidence type="ECO:0000256" key="2">
    <source>
        <dbReference type="ARBA" id="ARBA00007866"/>
    </source>
</evidence>
<keyword evidence="11 18" id="KW-1133">Transmembrane helix</keyword>
<organism evidence="21 22">
    <name type="scientific">Horticoccus luteus</name>
    <dbReference type="NCBI Taxonomy" id="2862869"/>
    <lineage>
        <taxon>Bacteria</taxon>
        <taxon>Pseudomonadati</taxon>
        <taxon>Verrucomicrobiota</taxon>
        <taxon>Opitutia</taxon>
        <taxon>Opitutales</taxon>
        <taxon>Opitutaceae</taxon>
        <taxon>Horticoccus</taxon>
    </lineage>
</organism>
<keyword evidence="22" id="KW-1185">Reference proteome</keyword>
<sequence length="425" mass="47075">MRLSNIPAIFSRWSRAAAALGTLSLLSGCSFWMDGHQSTIEVAGPVALEQRRVFFITCWVTLVIFLIVGAILAYATLKFRARTDADEHAEPPEQSHGNPMVELGLVGASVLALAIIAFPTLHAIWYTYDVPEAQRENAYEVTATGYQWWFHFEYPHEQIENVGPLITANELVVPAGRPIHVNLRTTDVIHSFWIPKLAGKVDMIPNRGNSLWFEAEKPGYFWGQCAEYCGESHAVMRFRVIALEQQEFNEWVAQQKQPARTVAATAANNSGAHAEFASLKTFKQNAPGYSEKFDVSPLDAWRAKQHPEADENPALIAEGRKLFQQHNCVTCHTVRGQEGVGTTAPNLTHVGARTTIAGGLLENDADQLGRWISHPDRVKPGNHMYYGIGAMKGYVTVEPTGETVTNIKLTDGEVHALVAYLQSLK</sequence>
<name>A0A8F9TYB0_9BACT</name>
<evidence type="ECO:0000256" key="13">
    <source>
        <dbReference type="ARBA" id="ARBA00023008"/>
    </source>
</evidence>
<dbReference type="GO" id="GO:0042773">
    <property type="term" value="P:ATP synthesis coupled electron transport"/>
    <property type="evidence" value="ECO:0007669"/>
    <property type="project" value="TreeGrafter"/>
</dbReference>
<dbReference type="GO" id="GO:0004129">
    <property type="term" value="F:cytochrome-c oxidase activity"/>
    <property type="evidence" value="ECO:0007669"/>
    <property type="project" value="UniProtKB-EC"/>
</dbReference>
<dbReference type="PANTHER" id="PTHR22888">
    <property type="entry name" value="CYTOCHROME C OXIDASE, SUBUNIT II"/>
    <property type="match status" value="1"/>
</dbReference>
<keyword evidence="4" id="KW-0813">Transport</keyword>
<evidence type="ECO:0000256" key="3">
    <source>
        <dbReference type="ARBA" id="ARBA00012949"/>
    </source>
</evidence>
<dbReference type="NCBIfam" id="TIGR02866">
    <property type="entry name" value="CoxB"/>
    <property type="match status" value="1"/>
</dbReference>
<evidence type="ECO:0000313" key="22">
    <source>
        <dbReference type="Proteomes" id="UP000825051"/>
    </source>
</evidence>
<dbReference type="Proteomes" id="UP000825051">
    <property type="component" value="Chromosome"/>
</dbReference>
<evidence type="ECO:0000256" key="11">
    <source>
        <dbReference type="ARBA" id="ARBA00022989"/>
    </source>
</evidence>
<keyword evidence="7 18" id="KW-0812">Transmembrane</keyword>
<dbReference type="EMBL" id="CP080507">
    <property type="protein sequence ID" value="QYM79983.1"/>
    <property type="molecule type" value="Genomic_DNA"/>
</dbReference>
<dbReference type="GO" id="GO:0016020">
    <property type="term" value="C:membrane"/>
    <property type="evidence" value="ECO:0007669"/>
    <property type="project" value="UniProtKB-SubCell"/>
</dbReference>
<dbReference type="AlphaFoldDB" id="A0A8F9TYB0"/>
<evidence type="ECO:0000256" key="15">
    <source>
        <dbReference type="ARBA" id="ARBA00024688"/>
    </source>
</evidence>
<evidence type="ECO:0000256" key="14">
    <source>
        <dbReference type="ARBA" id="ARBA00023136"/>
    </source>
</evidence>
<evidence type="ECO:0000313" key="21">
    <source>
        <dbReference type="EMBL" id="QYM79983.1"/>
    </source>
</evidence>
<dbReference type="InterPro" id="IPR045187">
    <property type="entry name" value="CcO_II"/>
</dbReference>
<evidence type="ECO:0000259" key="20">
    <source>
        <dbReference type="PROSITE" id="PS51007"/>
    </source>
</evidence>
<evidence type="ECO:0000256" key="8">
    <source>
        <dbReference type="ARBA" id="ARBA00022723"/>
    </source>
</evidence>
<keyword evidence="14 18" id="KW-0472">Membrane</keyword>
<comment type="function">
    <text evidence="15">Subunits I and II form the functional core of the enzyme complex. Electrons originating in cytochrome c are transferred via heme a and Cu(A) to the binuclear center formed by heme a3 and Cu(B).</text>
</comment>
<feature type="domain" description="Cytochrome c" evidence="20">
    <location>
        <begin position="314"/>
        <end position="425"/>
    </location>
</feature>
<comment type="subcellular location">
    <subcellularLocation>
        <location evidence="1">Membrane</location>
        <topology evidence="1">Multi-pass membrane protein</topology>
    </subcellularLocation>
</comment>
<dbReference type="PROSITE" id="PS51007">
    <property type="entry name" value="CYTC"/>
    <property type="match status" value="1"/>
</dbReference>
<keyword evidence="6" id="KW-0679">Respiratory chain</keyword>
<feature type="transmembrane region" description="Helical" evidence="18">
    <location>
        <begin position="53"/>
        <end position="75"/>
    </location>
</feature>
<evidence type="ECO:0000256" key="1">
    <source>
        <dbReference type="ARBA" id="ARBA00004141"/>
    </source>
</evidence>
<evidence type="ECO:0000256" key="7">
    <source>
        <dbReference type="ARBA" id="ARBA00022692"/>
    </source>
</evidence>
<dbReference type="PRINTS" id="PR01166">
    <property type="entry name" value="CYCOXIDASEII"/>
</dbReference>
<evidence type="ECO:0000256" key="6">
    <source>
        <dbReference type="ARBA" id="ARBA00022660"/>
    </source>
</evidence>
<protein>
    <recommendedName>
        <fullName evidence="3">cytochrome-c oxidase</fullName>
        <ecNumber evidence="3">7.1.1.9</ecNumber>
    </recommendedName>
    <alternativeName>
        <fullName evidence="16">Cytochrome aa3 subunit 2</fullName>
    </alternativeName>
</protein>
<dbReference type="GO" id="GO:0016491">
    <property type="term" value="F:oxidoreductase activity"/>
    <property type="evidence" value="ECO:0007669"/>
    <property type="project" value="InterPro"/>
</dbReference>
<dbReference type="SUPFAM" id="SSF49503">
    <property type="entry name" value="Cupredoxins"/>
    <property type="match status" value="1"/>
</dbReference>
<evidence type="ECO:0000256" key="5">
    <source>
        <dbReference type="ARBA" id="ARBA00022617"/>
    </source>
</evidence>
<dbReference type="InterPro" id="IPR036257">
    <property type="entry name" value="Cyt_c_oxidase_su2_TM_sf"/>
</dbReference>
<evidence type="ECO:0000256" key="4">
    <source>
        <dbReference type="ARBA" id="ARBA00022448"/>
    </source>
</evidence>
<evidence type="ECO:0000256" key="10">
    <source>
        <dbReference type="ARBA" id="ARBA00022982"/>
    </source>
</evidence>
<keyword evidence="5 17" id="KW-0349">Heme</keyword>
<dbReference type="InterPro" id="IPR036909">
    <property type="entry name" value="Cyt_c-like_dom_sf"/>
</dbReference>
<reference evidence="21" key="1">
    <citation type="submission" date="2021-08" db="EMBL/GenBank/DDBJ databases">
        <title>Genome of a novel bacterium of the phylum Verrucomicrobia, Oleiharenicola sp. KSB-15.</title>
        <authorList>
            <person name="Chung J.-H."/>
            <person name="Ahn J.-H."/>
            <person name="Yoon Y."/>
            <person name="Kim D.-Y."/>
            <person name="An S.-H."/>
            <person name="Park I."/>
            <person name="Yeon J."/>
        </authorList>
    </citation>
    <scope>NUCLEOTIDE SEQUENCE</scope>
    <source>
        <strain evidence="21">KSB-15</strain>
    </source>
</reference>
<evidence type="ECO:0000259" key="19">
    <source>
        <dbReference type="PROSITE" id="PS50857"/>
    </source>
</evidence>
<dbReference type="KEGG" id="ole:K0B96_05030"/>
<evidence type="ECO:0000256" key="18">
    <source>
        <dbReference type="SAM" id="Phobius"/>
    </source>
</evidence>
<dbReference type="InterPro" id="IPR014222">
    <property type="entry name" value="Cyt_c_oxidase_su2"/>
</dbReference>
<keyword evidence="8 17" id="KW-0479">Metal-binding</keyword>
<dbReference type="Gene3D" id="1.10.760.10">
    <property type="entry name" value="Cytochrome c-like domain"/>
    <property type="match status" value="1"/>
</dbReference>
<dbReference type="Pfam" id="PF00116">
    <property type="entry name" value="COX2"/>
    <property type="match status" value="1"/>
</dbReference>
<dbReference type="InterPro" id="IPR001505">
    <property type="entry name" value="Copper_CuA"/>
</dbReference>
<keyword evidence="13" id="KW-0186">Copper</keyword>
<dbReference type="InterPro" id="IPR008972">
    <property type="entry name" value="Cupredoxin"/>
</dbReference>
<dbReference type="Pfam" id="PF00034">
    <property type="entry name" value="Cytochrom_C"/>
    <property type="match status" value="1"/>
</dbReference>
<dbReference type="SUPFAM" id="SSF81464">
    <property type="entry name" value="Cytochrome c oxidase subunit II-like, transmembrane region"/>
    <property type="match status" value="1"/>
</dbReference>
<keyword evidence="9" id="KW-1278">Translocase</keyword>
<dbReference type="InterPro" id="IPR009056">
    <property type="entry name" value="Cyt_c-like_dom"/>
</dbReference>
<feature type="domain" description="Cytochrome oxidase subunit II copper A binding" evidence="19">
    <location>
        <begin position="136"/>
        <end position="254"/>
    </location>
</feature>